<dbReference type="GO" id="GO:0005856">
    <property type="term" value="C:cytoskeleton"/>
    <property type="evidence" value="ECO:0007669"/>
    <property type="project" value="UniProtKB-ARBA"/>
</dbReference>
<keyword evidence="5" id="KW-1185">Reference proteome</keyword>
<accession>A0AAW2YPX4</accession>
<sequence length="300" mass="35217">MEEDTVNSFSAATSLLEKRKEMLEVQQTLRSKREEYGERLDKIKTKEKDLSQKRVELTENIIQLDKFIADNEIKTTRAKQKKDTEKKLREGNEAEIDTLKGSIQNFENECLKKHKVLEERDSKYHRFLQHVVTLRGDENPEEVDRVIGRYDTLSGNNEELKKDKQALEQELLNMKKIDKEFKETKKTYLIELNHKISTLSKRLEKEIEKNNKIKDEAEEAIERSNKTKVTLGQLEMACQNLYTRVTSKNGSQIKRVHDNISDQELDMMKMLKVIHDCMSDFLFIVASQAPSEEKPKQRPK</sequence>
<name>A0AAW2YPX4_9EUKA</name>
<dbReference type="InterPro" id="IPR051147">
    <property type="entry name" value="CFAP_domain-containing"/>
</dbReference>
<dbReference type="AlphaFoldDB" id="A0AAW2YPX4"/>
<feature type="domain" description="DUF4200" evidence="3">
    <location>
        <begin position="15"/>
        <end position="132"/>
    </location>
</feature>
<dbReference type="Pfam" id="PF13863">
    <property type="entry name" value="DUF4200"/>
    <property type="match status" value="1"/>
</dbReference>
<keyword evidence="1 2" id="KW-0175">Coiled coil</keyword>
<dbReference type="Proteomes" id="UP001431209">
    <property type="component" value="Unassembled WGS sequence"/>
</dbReference>
<feature type="coiled-coil region" evidence="2">
    <location>
        <begin position="150"/>
        <end position="227"/>
    </location>
</feature>
<dbReference type="EMBL" id="JAOPGA020000506">
    <property type="protein sequence ID" value="KAL0479149.1"/>
    <property type="molecule type" value="Genomic_DNA"/>
</dbReference>
<evidence type="ECO:0000313" key="4">
    <source>
        <dbReference type="EMBL" id="KAL0479149.1"/>
    </source>
</evidence>
<evidence type="ECO:0000256" key="2">
    <source>
        <dbReference type="SAM" id="Coils"/>
    </source>
</evidence>
<evidence type="ECO:0000259" key="3">
    <source>
        <dbReference type="Pfam" id="PF13863"/>
    </source>
</evidence>
<organism evidence="4 5">
    <name type="scientific">Acrasis kona</name>
    <dbReference type="NCBI Taxonomy" id="1008807"/>
    <lineage>
        <taxon>Eukaryota</taxon>
        <taxon>Discoba</taxon>
        <taxon>Heterolobosea</taxon>
        <taxon>Tetramitia</taxon>
        <taxon>Eutetramitia</taxon>
        <taxon>Acrasidae</taxon>
        <taxon>Acrasis</taxon>
    </lineage>
</organism>
<protein>
    <recommendedName>
        <fullName evidence="3">DUF4200 domain-containing protein</fullName>
    </recommendedName>
</protein>
<dbReference type="PANTHER" id="PTHR21683">
    <property type="entry name" value="COILED-COIL DOMAIN-CONTAINING PROTEIN 42 LIKE-2-LIKE-RELATED"/>
    <property type="match status" value="1"/>
</dbReference>
<dbReference type="PANTHER" id="PTHR21683:SF2">
    <property type="entry name" value="COILED-COIL DOMAIN-CONTAINING PROTEIN 42 LIKE-2-LIKE"/>
    <property type="match status" value="1"/>
</dbReference>
<dbReference type="InterPro" id="IPR025252">
    <property type="entry name" value="DUF4200"/>
</dbReference>
<proteinExistence type="predicted"/>
<evidence type="ECO:0000256" key="1">
    <source>
        <dbReference type="ARBA" id="ARBA00023054"/>
    </source>
</evidence>
<feature type="coiled-coil region" evidence="2">
    <location>
        <begin position="15"/>
        <end position="60"/>
    </location>
</feature>
<evidence type="ECO:0000313" key="5">
    <source>
        <dbReference type="Proteomes" id="UP001431209"/>
    </source>
</evidence>
<comment type="caution">
    <text evidence="4">The sequence shown here is derived from an EMBL/GenBank/DDBJ whole genome shotgun (WGS) entry which is preliminary data.</text>
</comment>
<gene>
    <name evidence="4" type="ORF">AKO1_008006</name>
</gene>
<reference evidence="4 5" key="1">
    <citation type="submission" date="2024-03" db="EMBL/GenBank/DDBJ databases">
        <title>The Acrasis kona genome and developmental transcriptomes reveal deep origins of eukaryotic multicellular pathways.</title>
        <authorList>
            <person name="Sheikh S."/>
            <person name="Fu C.-J."/>
            <person name="Brown M.W."/>
            <person name="Baldauf S.L."/>
        </authorList>
    </citation>
    <scope>NUCLEOTIDE SEQUENCE [LARGE SCALE GENOMIC DNA]</scope>
    <source>
        <strain evidence="4 5">ATCC MYA-3509</strain>
    </source>
</reference>